<dbReference type="AlphaFoldDB" id="A0A183A6J3"/>
<dbReference type="InterPro" id="IPR046357">
    <property type="entry name" value="PPIase_dom_sf"/>
</dbReference>
<evidence type="ECO:0000259" key="7">
    <source>
        <dbReference type="PROSITE" id="PS50198"/>
    </source>
</evidence>
<dbReference type="CDD" id="cd00201">
    <property type="entry name" value="WW"/>
    <property type="match status" value="1"/>
</dbReference>
<dbReference type="InterPro" id="IPR051370">
    <property type="entry name" value="PPIase_Pin1"/>
</dbReference>
<accession>A0A183A6J3</accession>
<dbReference type="PROSITE" id="PS01159">
    <property type="entry name" value="WW_DOMAIN_1"/>
    <property type="match status" value="1"/>
</dbReference>
<dbReference type="FunFam" id="3.10.50.40:FF:000010">
    <property type="entry name" value="Peptidyl-prolyl cis-trans isomerase Pin1"/>
    <property type="match status" value="1"/>
</dbReference>
<dbReference type="GO" id="GO:0080090">
    <property type="term" value="P:regulation of primary metabolic process"/>
    <property type="evidence" value="ECO:0007669"/>
    <property type="project" value="UniProtKB-ARBA"/>
</dbReference>
<dbReference type="InterPro" id="IPR000297">
    <property type="entry name" value="PPIase_PpiC"/>
</dbReference>
<dbReference type="GO" id="GO:0060255">
    <property type="term" value="P:regulation of macromolecule metabolic process"/>
    <property type="evidence" value="ECO:0007669"/>
    <property type="project" value="UniProtKB-ARBA"/>
</dbReference>
<dbReference type="OrthoDB" id="2530521at2759"/>
<dbReference type="Gene3D" id="3.10.50.40">
    <property type="match status" value="1"/>
</dbReference>
<dbReference type="InterPro" id="IPR023058">
    <property type="entry name" value="PPIase_PpiC_CS"/>
</dbReference>
<evidence type="ECO:0000256" key="3">
    <source>
        <dbReference type="ARBA" id="ARBA00023235"/>
    </source>
</evidence>
<dbReference type="WBParaSite" id="ECPE_0000258001-mRNA-1">
    <property type="protein sequence ID" value="ECPE_0000258001-mRNA-1"/>
    <property type="gene ID" value="ECPE_0000258001"/>
</dbReference>
<sequence length="152" mass="16785">MSLPEGWISKVSSSTGKTYYVNTITQESQWDLPQHPASSSSGKVRCLHLLVKHSGSRRPSSWKEANITRSKEEALEIIKRHKQRIEAGEIEFADLASTESDCGSAQNGGDLGFFSRGQMQKPFEDAAFQLEVGEMCGPVFTDSGIHLIKRIA</sequence>
<keyword evidence="3 4" id="KW-0413">Isomerase</keyword>
<name>A0A183A6J3_9TREM</name>
<dbReference type="GO" id="GO:0005829">
    <property type="term" value="C:cytosol"/>
    <property type="evidence" value="ECO:0007669"/>
    <property type="project" value="TreeGrafter"/>
</dbReference>
<evidence type="ECO:0000256" key="5">
    <source>
        <dbReference type="RuleBase" id="RU363014"/>
    </source>
</evidence>
<dbReference type="EMBL" id="UZAN01039710">
    <property type="protein sequence ID" value="VDP66858.1"/>
    <property type="molecule type" value="Genomic_DNA"/>
</dbReference>
<organism evidence="10">
    <name type="scientific">Echinostoma caproni</name>
    <dbReference type="NCBI Taxonomy" id="27848"/>
    <lineage>
        <taxon>Eukaryota</taxon>
        <taxon>Metazoa</taxon>
        <taxon>Spiralia</taxon>
        <taxon>Lophotrochozoa</taxon>
        <taxon>Platyhelminthes</taxon>
        <taxon>Trematoda</taxon>
        <taxon>Digenea</taxon>
        <taxon>Plagiorchiida</taxon>
        <taxon>Echinostomata</taxon>
        <taxon>Echinostomatoidea</taxon>
        <taxon>Echinostomatidae</taxon>
        <taxon>Echinostoma</taxon>
    </lineage>
</organism>
<dbReference type="PANTHER" id="PTHR10657">
    <property type="entry name" value="PEPTIDYL-PROLYL CIS-TRANS ISOMERASE"/>
    <property type="match status" value="1"/>
</dbReference>
<dbReference type="PROSITE" id="PS50020">
    <property type="entry name" value="WW_DOMAIN_2"/>
    <property type="match status" value="1"/>
</dbReference>
<dbReference type="Proteomes" id="UP000272942">
    <property type="component" value="Unassembled WGS sequence"/>
</dbReference>
<evidence type="ECO:0000256" key="1">
    <source>
        <dbReference type="ARBA" id="ARBA00000971"/>
    </source>
</evidence>
<comment type="catalytic activity">
    <reaction evidence="1 5">
        <text>[protein]-peptidylproline (omega=180) = [protein]-peptidylproline (omega=0)</text>
        <dbReference type="Rhea" id="RHEA:16237"/>
        <dbReference type="Rhea" id="RHEA-COMP:10747"/>
        <dbReference type="Rhea" id="RHEA-COMP:10748"/>
        <dbReference type="ChEBI" id="CHEBI:83833"/>
        <dbReference type="ChEBI" id="CHEBI:83834"/>
        <dbReference type="EC" id="5.2.1.8"/>
    </reaction>
</comment>
<dbReference type="GO" id="GO:0003755">
    <property type="term" value="F:peptidyl-prolyl cis-trans isomerase activity"/>
    <property type="evidence" value="ECO:0007669"/>
    <property type="project" value="UniProtKB-UniRule"/>
</dbReference>
<dbReference type="SUPFAM" id="SSF51045">
    <property type="entry name" value="WW domain"/>
    <property type="match status" value="1"/>
</dbReference>
<evidence type="ECO:0000313" key="9">
    <source>
        <dbReference type="Proteomes" id="UP000272942"/>
    </source>
</evidence>
<keyword evidence="9" id="KW-1185">Reference proteome</keyword>
<dbReference type="PANTHER" id="PTHR10657:SF4">
    <property type="entry name" value="PEPTIDYL-PROLYL CIS-TRANS ISOMERASE-RELATED"/>
    <property type="match status" value="1"/>
</dbReference>
<gene>
    <name evidence="8" type="ORF">ECPE_LOCUS2578</name>
</gene>
<reference evidence="8 9" key="2">
    <citation type="submission" date="2018-11" db="EMBL/GenBank/DDBJ databases">
        <authorList>
            <consortium name="Pathogen Informatics"/>
        </authorList>
    </citation>
    <scope>NUCLEOTIDE SEQUENCE [LARGE SCALE GENOMIC DNA]</scope>
    <source>
        <strain evidence="8 9">Egypt</strain>
    </source>
</reference>
<dbReference type="InterPro" id="IPR001202">
    <property type="entry name" value="WW_dom"/>
</dbReference>
<proteinExistence type="predicted"/>
<dbReference type="SMART" id="SM00456">
    <property type="entry name" value="WW"/>
    <property type="match status" value="1"/>
</dbReference>
<protein>
    <recommendedName>
        <fullName evidence="5">Peptidyl-prolyl cis-trans isomerase</fullName>
        <ecNumber evidence="5">5.2.1.8</ecNumber>
    </recommendedName>
</protein>
<dbReference type="GO" id="GO:0005634">
    <property type="term" value="C:nucleus"/>
    <property type="evidence" value="ECO:0007669"/>
    <property type="project" value="TreeGrafter"/>
</dbReference>
<keyword evidence="2 4" id="KW-0697">Rotamase</keyword>
<dbReference type="InterPro" id="IPR036020">
    <property type="entry name" value="WW_dom_sf"/>
</dbReference>
<dbReference type="Gene3D" id="2.20.70.10">
    <property type="match status" value="1"/>
</dbReference>
<dbReference type="Pfam" id="PF00639">
    <property type="entry name" value="Rotamase"/>
    <property type="match status" value="1"/>
</dbReference>
<dbReference type="Pfam" id="PF00397">
    <property type="entry name" value="WW"/>
    <property type="match status" value="1"/>
</dbReference>
<feature type="domain" description="WW" evidence="6">
    <location>
        <begin position="1"/>
        <end position="35"/>
    </location>
</feature>
<evidence type="ECO:0000259" key="6">
    <source>
        <dbReference type="PROSITE" id="PS50020"/>
    </source>
</evidence>
<dbReference type="PROSITE" id="PS50198">
    <property type="entry name" value="PPIC_PPIASE_2"/>
    <property type="match status" value="1"/>
</dbReference>
<feature type="domain" description="PpiC" evidence="7">
    <location>
        <begin position="41"/>
        <end position="152"/>
    </location>
</feature>
<evidence type="ECO:0000256" key="2">
    <source>
        <dbReference type="ARBA" id="ARBA00023110"/>
    </source>
</evidence>
<evidence type="ECO:0000313" key="8">
    <source>
        <dbReference type="EMBL" id="VDP66858.1"/>
    </source>
</evidence>
<evidence type="ECO:0000256" key="4">
    <source>
        <dbReference type="PROSITE-ProRule" id="PRU00278"/>
    </source>
</evidence>
<dbReference type="PROSITE" id="PS01096">
    <property type="entry name" value="PPIC_PPIASE_1"/>
    <property type="match status" value="1"/>
</dbReference>
<dbReference type="EC" id="5.2.1.8" evidence="5"/>
<evidence type="ECO:0000313" key="10">
    <source>
        <dbReference type="WBParaSite" id="ECPE_0000258001-mRNA-1"/>
    </source>
</evidence>
<reference evidence="10" key="1">
    <citation type="submission" date="2016-06" db="UniProtKB">
        <authorList>
            <consortium name="WormBaseParasite"/>
        </authorList>
    </citation>
    <scope>IDENTIFICATION</scope>
</reference>
<dbReference type="SUPFAM" id="SSF54534">
    <property type="entry name" value="FKBP-like"/>
    <property type="match status" value="1"/>
</dbReference>